<dbReference type="Gene3D" id="2.40.100.10">
    <property type="entry name" value="Cyclophilin-like"/>
    <property type="match status" value="1"/>
</dbReference>
<protein>
    <recommendedName>
        <fullName evidence="3">PPIase cyclophilin-type domain-containing protein</fullName>
    </recommendedName>
</protein>
<dbReference type="Proteomes" id="UP000011750">
    <property type="component" value="Chromosome A05"/>
</dbReference>
<dbReference type="InParanoid" id="M4EEM3"/>
<dbReference type="FunCoup" id="M4EEM3">
    <property type="interactions" value="2022"/>
</dbReference>
<reference evidence="4 5" key="2">
    <citation type="journal article" date="2018" name="Hortic Res">
        <title>Improved Brassica rapa reference genome by single-molecule sequencing and chromosome conformation capture technologies.</title>
        <authorList>
            <person name="Zhang L."/>
            <person name="Cai X."/>
            <person name="Wu J."/>
            <person name="Liu M."/>
            <person name="Grob S."/>
            <person name="Cheng F."/>
            <person name="Liang J."/>
            <person name="Cai C."/>
            <person name="Liu Z."/>
            <person name="Liu B."/>
            <person name="Wang F."/>
            <person name="Li S."/>
            <person name="Liu F."/>
            <person name="Li X."/>
            <person name="Cheng L."/>
            <person name="Yang W."/>
            <person name="Li M.H."/>
            <person name="Grossniklaus U."/>
            <person name="Zheng H."/>
            <person name="Wang X."/>
        </authorList>
    </citation>
    <scope>NUCLEOTIDE SEQUENCE [LARGE SCALE GENOMIC DNA]</scope>
    <source>
        <strain evidence="4 5">cv. Chiifu-401-42</strain>
    </source>
</reference>
<dbReference type="HOGENOM" id="CLU_012062_19_0_1"/>
<feature type="region of interest" description="Disordered" evidence="2">
    <location>
        <begin position="51"/>
        <end position="70"/>
    </location>
</feature>
<reference evidence="4 5" key="1">
    <citation type="journal article" date="2011" name="Nat. Genet.">
        <title>The genome of the mesopolyploid crop species Brassica rapa.</title>
        <authorList>
            <consortium name="Brassica rapa Genome Sequencing Project Consortium"/>
            <person name="Wang X."/>
            <person name="Wang H."/>
            <person name="Wang J."/>
            <person name="Sun R."/>
            <person name="Wu J."/>
            <person name="Liu S."/>
            <person name="Bai Y."/>
            <person name="Mun J.H."/>
            <person name="Bancroft I."/>
            <person name="Cheng F."/>
            <person name="Huang S."/>
            <person name="Li X."/>
            <person name="Hua W."/>
            <person name="Wang J."/>
            <person name="Wang X."/>
            <person name="Freeling M."/>
            <person name="Pires J.C."/>
            <person name="Paterson A.H."/>
            <person name="Chalhoub B."/>
            <person name="Wang B."/>
            <person name="Hayward A."/>
            <person name="Sharpe A.G."/>
            <person name="Park B.S."/>
            <person name="Weisshaar B."/>
            <person name="Liu B."/>
            <person name="Li B."/>
            <person name="Liu B."/>
            <person name="Tong C."/>
            <person name="Song C."/>
            <person name="Duran C."/>
            <person name="Peng C."/>
            <person name="Geng C."/>
            <person name="Koh C."/>
            <person name="Lin C."/>
            <person name="Edwards D."/>
            <person name="Mu D."/>
            <person name="Shen D."/>
            <person name="Soumpourou E."/>
            <person name="Li F."/>
            <person name="Fraser F."/>
            <person name="Conant G."/>
            <person name="Lassalle G."/>
            <person name="King G.J."/>
            <person name="Bonnema G."/>
            <person name="Tang H."/>
            <person name="Wang H."/>
            <person name="Belcram H."/>
            <person name="Zhou H."/>
            <person name="Hirakawa H."/>
            <person name="Abe H."/>
            <person name="Guo H."/>
            <person name="Wang H."/>
            <person name="Jin H."/>
            <person name="Parkin I.A."/>
            <person name="Batley J."/>
            <person name="Kim J.S."/>
            <person name="Just J."/>
            <person name="Li J."/>
            <person name="Xu J."/>
            <person name="Deng J."/>
            <person name="Kim J.A."/>
            <person name="Li J."/>
            <person name="Yu J."/>
            <person name="Meng J."/>
            <person name="Wang J."/>
            <person name="Min J."/>
            <person name="Poulain J."/>
            <person name="Wang J."/>
            <person name="Hatakeyama K."/>
            <person name="Wu K."/>
            <person name="Wang L."/>
            <person name="Fang L."/>
            <person name="Trick M."/>
            <person name="Links M.G."/>
            <person name="Zhao M."/>
            <person name="Jin M."/>
            <person name="Ramchiary N."/>
            <person name="Drou N."/>
            <person name="Berkman P.J."/>
            <person name="Cai Q."/>
            <person name="Huang Q."/>
            <person name="Li R."/>
            <person name="Tabata S."/>
            <person name="Cheng S."/>
            <person name="Zhang S."/>
            <person name="Zhang S."/>
            <person name="Huang S."/>
            <person name="Sato S."/>
            <person name="Sun S."/>
            <person name="Kwon S.J."/>
            <person name="Choi S.R."/>
            <person name="Lee T.H."/>
            <person name="Fan W."/>
            <person name="Zhao X."/>
            <person name="Tan X."/>
            <person name="Xu X."/>
            <person name="Wang Y."/>
            <person name="Qiu Y."/>
            <person name="Yin Y."/>
            <person name="Li Y."/>
            <person name="Du Y."/>
            <person name="Liao Y."/>
            <person name="Lim Y."/>
            <person name="Narusaka Y."/>
            <person name="Wang Y."/>
            <person name="Wang Z."/>
            <person name="Li Z."/>
            <person name="Wang Z."/>
            <person name="Xiong Z."/>
            <person name="Zhang Z."/>
        </authorList>
    </citation>
    <scope>NUCLEOTIDE SEQUENCE [LARGE SCALE GENOMIC DNA]</scope>
    <source>
        <strain evidence="4 5">cv. Chiifu-401-42</strain>
    </source>
</reference>
<dbReference type="eggNOG" id="ENOG502QRM6">
    <property type="taxonomic scope" value="Eukaryota"/>
</dbReference>
<dbReference type="SUPFAM" id="SSF50891">
    <property type="entry name" value="Cyclophilin-like"/>
    <property type="match status" value="1"/>
</dbReference>
<feature type="domain" description="PPIase cyclophilin-type" evidence="3">
    <location>
        <begin position="282"/>
        <end position="440"/>
    </location>
</feature>
<dbReference type="EnsemblPlants" id="Bra027235.1">
    <property type="protein sequence ID" value="Bra027235.1-P"/>
    <property type="gene ID" value="Bra027235"/>
</dbReference>
<evidence type="ECO:0000256" key="2">
    <source>
        <dbReference type="SAM" id="MobiDB-lite"/>
    </source>
</evidence>
<dbReference type="InterPro" id="IPR044259">
    <property type="entry name" value="CYP37-like"/>
</dbReference>
<dbReference type="STRING" id="51351.M4EEM3"/>
<reference evidence="4" key="3">
    <citation type="submission" date="2023-03" db="UniProtKB">
        <authorList>
            <consortium name="EnsemblPlants"/>
        </authorList>
    </citation>
    <scope>IDENTIFICATION</scope>
    <source>
        <strain evidence="4">cv. Chiifu-401-42</strain>
    </source>
</reference>
<dbReference type="Pfam" id="PF21329">
    <property type="entry name" value="CYP38_PsbQ-like"/>
    <property type="match status" value="1"/>
</dbReference>
<proteinExistence type="predicted"/>
<dbReference type="OMA" id="YGDKEHK"/>
<dbReference type="PANTHER" id="PTHR47318:SF1">
    <property type="entry name" value="PEPTIDYL-PROLYL CIS-TRANS ISOMERASE CYP37, CHLOROPLASTIC"/>
    <property type="match status" value="1"/>
</dbReference>
<evidence type="ECO:0000256" key="1">
    <source>
        <dbReference type="ARBA" id="ARBA00023078"/>
    </source>
</evidence>
<name>M4EEM3_BRACM</name>
<dbReference type="AlphaFoldDB" id="M4EEM3"/>
<dbReference type="GO" id="GO:0009507">
    <property type="term" value="C:chloroplast"/>
    <property type="evidence" value="ECO:0000318"/>
    <property type="project" value="GO_Central"/>
</dbReference>
<organism evidence="4 5">
    <name type="scientific">Brassica campestris</name>
    <name type="common">Field mustard</name>
    <dbReference type="NCBI Taxonomy" id="3711"/>
    <lineage>
        <taxon>Eukaryota</taxon>
        <taxon>Viridiplantae</taxon>
        <taxon>Streptophyta</taxon>
        <taxon>Embryophyta</taxon>
        <taxon>Tracheophyta</taxon>
        <taxon>Spermatophyta</taxon>
        <taxon>Magnoliopsida</taxon>
        <taxon>eudicotyledons</taxon>
        <taxon>Gunneridae</taxon>
        <taxon>Pentapetalae</taxon>
        <taxon>rosids</taxon>
        <taxon>malvids</taxon>
        <taxon>Brassicales</taxon>
        <taxon>Brassicaceae</taxon>
        <taxon>Brassiceae</taxon>
        <taxon>Brassica</taxon>
    </lineage>
</organism>
<dbReference type="Gramene" id="Bra027235.1">
    <property type="protein sequence ID" value="Bra027235.1-P"/>
    <property type="gene ID" value="Bra027235"/>
</dbReference>
<dbReference type="InterPro" id="IPR002130">
    <property type="entry name" value="Cyclophilin-type_PPIase_dom"/>
</dbReference>
<accession>M4EEM3</accession>
<keyword evidence="1" id="KW-0793">Thylakoid</keyword>
<dbReference type="PANTHER" id="PTHR47318">
    <property type="entry name" value="PEPTIDYL-PROLYL CIS-TRANS ISOMERASE CYP37, CHLOROPLASTIC"/>
    <property type="match status" value="1"/>
</dbReference>
<keyword evidence="5" id="KW-1185">Reference proteome</keyword>
<evidence type="ECO:0000259" key="3">
    <source>
        <dbReference type="PROSITE" id="PS50072"/>
    </source>
</evidence>
<dbReference type="InterPro" id="IPR048563">
    <property type="entry name" value="CYP38_PsbQ-like"/>
</dbReference>
<dbReference type="InterPro" id="IPR029000">
    <property type="entry name" value="Cyclophilin-like_dom_sf"/>
</dbReference>
<sequence>MASPLSLSTVVSHRILSLHPPPLNRSLLFVKPKLPFSRTVSRDLRMRLHSQTTNYGDKEHKPSSIDSKLNPLEGAGTKNLEKVVATILILAQVWSPLPLFGLDSAYISPAEAVLYSPDTKVPRSGELALRRAIPANPNMKTIQACHSTRLFTFYISYLLRIPQRKPYGTMESNVKKALKVAIDDKDSILASIPADLRDKGSELYASLVDGKGGLQALIESIRYQDPDKVSIRLASSLDTVAEMELLQASGLSFLLPQQYLNYPRLAGRGTVEITIEKPDGSTFQAEAGGDQRKSATIQVVIDGYSAPLTAGNFAKLVTSGAYDGTKLNTVNQAVITEDGSGKVDSVSVPLEVMPSGQFEPLYRTPLSVQDGELPVLPLSVYGAVAMAHSENSEEYSSPYQFFFYLYDKRNSGLGGLSFDEGQFSVFGYTTAGRDILGQIKTGDIIKSAKLIEGQDRLILPAQNNSSST</sequence>
<evidence type="ECO:0000313" key="5">
    <source>
        <dbReference type="Proteomes" id="UP000011750"/>
    </source>
</evidence>
<dbReference type="GO" id="GO:0003755">
    <property type="term" value="F:peptidyl-prolyl cis-trans isomerase activity"/>
    <property type="evidence" value="ECO:0007669"/>
    <property type="project" value="InterPro"/>
</dbReference>
<dbReference type="InterPro" id="IPR023222">
    <property type="entry name" value="PsbQ-like_dom_sf"/>
</dbReference>
<evidence type="ECO:0000313" key="4">
    <source>
        <dbReference type="EnsemblPlants" id="Bra027235.1-P"/>
    </source>
</evidence>
<dbReference type="Pfam" id="PF00160">
    <property type="entry name" value="Pro_isomerase"/>
    <property type="match status" value="1"/>
</dbReference>
<dbReference type="Gene3D" id="1.20.120.290">
    <property type="entry name" value="Oxygen-evolving enhancer protein 3 (PsbQ), four-helix up-down bundle"/>
    <property type="match status" value="1"/>
</dbReference>
<dbReference type="PROSITE" id="PS50072">
    <property type="entry name" value="CSA_PPIASE_2"/>
    <property type="match status" value="1"/>
</dbReference>